<organism evidence="2 3">
    <name type="scientific">Comamonas terrae</name>
    <dbReference type="NCBI Taxonomy" id="673548"/>
    <lineage>
        <taxon>Bacteria</taxon>
        <taxon>Pseudomonadati</taxon>
        <taxon>Pseudomonadota</taxon>
        <taxon>Betaproteobacteria</taxon>
        <taxon>Burkholderiales</taxon>
        <taxon>Comamonadaceae</taxon>
        <taxon>Comamonas</taxon>
    </lineage>
</organism>
<dbReference type="EMBL" id="JBHUMV010000002">
    <property type="protein sequence ID" value="MFD2753638.1"/>
    <property type="molecule type" value="Genomic_DNA"/>
</dbReference>
<accession>A0ABW5UJ34</accession>
<protein>
    <submittedName>
        <fullName evidence="2">Lysophospholipase</fullName>
    </submittedName>
</protein>
<feature type="domain" description="Serine aminopeptidase S33" evidence="1">
    <location>
        <begin position="34"/>
        <end position="268"/>
    </location>
</feature>
<dbReference type="InterPro" id="IPR051044">
    <property type="entry name" value="MAG_DAG_Lipase"/>
</dbReference>
<dbReference type="PRINTS" id="PR00111">
    <property type="entry name" value="ABHYDROLASE"/>
</dbReference>
<dbReference type="InterPro" id="IPR000073">
    <property type="entry name" value="AB_hydrolase_1"/>
</dbReference>
<reference evidence="3" key="1">
    <citation type="journal article" date="2019" name="Int. J. Syst. Evol. Microbiol.">
        <title>The Global Catalogue of Microorganisms (GCM) 10K type strain sequencing project: providing services to taxonomists for standard genome sequencing and annotation.</title>
        <authorList>
            <consortium name="The Broad Institute Genomics Platform"/>
            <consortium name="The Broad Institute Genome Sequencing Center for Infectious Disease"/>
            <person name="Wu L."/>
            <person name="Ma J."/>
        </authorList>
    </citation>
    <scope>NUCLEOTIDE SEQUENCE [LARGE SCALE GENOMIC DNA]</scope>
    <source>
        <strain evidence="3">TISTR 1906</strain>
    </source>
</reference>
<dbReference type="PANTHER" id="PTHR11614">
    <property type="entry name" value="PHOSPHOLIPASE-RELATED"/>
    <property type="match status" value="1"/>
</dbReference>
<keyword evidence="3" id="KW-1185">Reference proteome</keyword>
<dbReference type="Gene3D" id="3.40.50.1820">
    <property type="entry name" value="alpha/beta hydrolase"/>
    <property type="match status" value="1"/>
</dbReference>
<evidence type="ECO:0000313" key="3">
    <source>
        <dbReference type="Proteomes" id="UP001597463"/>
    </source>
</evidence>
<proteinExistence type="predicted"/>
<name>A0ABW5UJ34_9BURK</name>
<dbReference type="InterPro" id="IPR029058">
    <property type="entry name" value="AB_hydrolase_fold"/>
</dbReference>
<gene>
    <name evidence="2" type="ORF">ACFSW6_06035</name>
</gene>
<dbReference type="Pfam" id="PF12146">
    <property type="entry name" value="Hydrolase_4"/>
    <property type="match status" value="1"/>
</dbReference>
<evidence type="ECO:0000259" key="1">
    <source>
        <dbReference type="Pfam" id="PF12146"/>
    </source>
</evidence>
<comment type="caution">
    <text evidence="2">The sequence shown here is derived from an EMBL/GenBank/DDBJ whole genome shotgun (WGS) entry which is preliminary data.</text>
</comment>
<dbReference type="RefSeq" id="WP_370671021.1">
    <property type="nucleotide sequence ID" value="NZ_BCNT01000004.1"/>
</dbReference>
<dbReference type="InterPro" id="IPR022742">
    <property type="entry name" value="Hydrolase_4"/>
</dbReference>
<sequence length="289" mass="31215">MEPTTANEAFISQLTAPDGTALGVRDWPLAQDRQARAAVLLVHGLGEHCGRYDMLARQLNAWGFAVRGYDQYGHGLSGGPRGGLSSELRLLDDLAFMVDALRSSMPRGQRLVLLGHSMGGLVAADFVASGLRHVDALVLSSPALALPLRAGQHLLLATLPRLLPNLQVPSGVQSRYLSHDPAVARAYDADALRHDRISARLARYMAQAGLRVLGKARSWCVPTLLLWAGQDKLVDPSGSRMLAEHAPPAVLQAQCFDAAYHEIFNETEALAAPVFERLGQWLDVRVPAA</sequence>
<evidence type="ECO:0000313" key="2">
    <source>
        <dbReference type="EMBL" id="MFD2753638.1"/>
    </source>
</evidence>
<dbReference type="Proteomes" id="UP001597463">
    <property type="component" value="Unassembled WGS sequence"/>
</dbReference>
<dbReference type="SUPFAM" id="SSF53474">
    <property type="entry name" value="alpha/beta-Hydrolases"/>
    <property type="match status" value="1"/>
</dbReference>